<dbReference type="EMBL" id="QKUB01000022">
    <property type="protein sequence ID" value="PZV97732.1"/>
    <property type="molecule type" value="Genomic_DNA"/>
</dbReference>
<protein>
    <submittedName>
        <fullName evidence="2">Uncharacterized protein</fullName>
    </submittedName>
</protein>
<organism evidence="2 3">
    <name type="scientific">Metamycoplasma auris</name>
    <dbReference type="NCBI Taxonomy" id="51363"/>
    <lineage>
        <taxon>Bacteria</taxon>
        <taxon>Bacillati</taxon>
        <taxon>Mycoplasmatota</taxon>
        <taxon>Mycoplasmoidales</taxon>
        <taxon>Metamycoplasmataceae</taxon>
        <taxon>Metamycoplasma</taxon>
    </lineage>
</organism>
<gene>
    <name evidence="2" type="ORF">BCF89_1222</name>
</gene>
<evidence type="ECO:0000313" key="3">
    <source>
        <dbReference type="Proteomes" id="UP000249646"/>
    </source>
</evidence>
<dbReference type="RefSeq" id="WP_111518940.1">
    <property type="nucleotide sequence ID" value="NZ_QKUB01000022.1"/>
</dbReference>
<keyword evidence="3" id="KW-1185">Reference proteome</keyword>
<keyword evidence="1" id="KW-0175">Coiled coil</keyword>
<dbReference type="Gene3D" id="1.20.120.20">
    <property type="entry name" value="Apolipoprotein"/>
    <property type="match status" value="1"/>
</dbReference>
<comment type="caution">
    <text evidence="2">The sequence shown here is derived from an EMBL/GenBank/DDBJ whole genome shotgun (WGS) entry which is preliminary data.</text>
</comment>
<feature type="coiled-coil region" evidence="1">
    <location>
        <begin position="388"/>
        <end position="439"/>
    </location>
</feature>
<evidence type="ECO:0000313" key="2">
    <source>
        <dbReference type="EMBL" id="PZV97732.1"/>
    </source>
</evidence>
<feature type="non-terminal residue" evidence="2">
    <location>
        <position position="506"/>
    </location>
</feature>
<dbReference type="OrthoDB" id="401274at2"/>
<reference evidence="2 3" key="1">
    <citation type="submission" date="2018-06" db="EMBL/GenBank/DDBJ databases">
        <title>Genomic Encyclopedia of Archaeal and Bacterial Type Strains, Phase II (KMG-II): from individual species to whole genera.</title>
        <authorList>
            <person name="Goeker M."/>
        </authorList>
    </citation>
    <scope>NUCLEOTIDE SEQUENCE [LARGE SCALE GENOMIC DNA]</scope>
    <source>
        <strain evidence="2 3">ATCC 51348</strain>
    </source>
</reference>
<name>A0A2W7GIE8_9BACT</name>
<dbReference type="Proteomes" id="UP000249646">
    <property type="component" value="Unassembled WGS sequence"/>
</dbReference>
<accession>A0A2W7GIE8</accession>
<proteinExistence type="predicted"/>
<evidence type="ECO:0000256" key="1">
    <source>
        <dbReference type="SAM" id="Coils"/>
    </source>
</evidence>
<sequence>MNKENLDFLKINLNEYNSSFNLMHKFFVPKKLLSFYQNVENKEVEAFNQLAGSILNQINLLVGQRIEFYLNCSSSLDEFIKQVGNTRYNNLKTAIFEEIKYRLLSNNFPEFFNQEKILSNNLQRVGNARDFVNLENYLCPTASVLIINAAWHKLELPKIDELLNLKDLIANQQKIIESEINLKQTKFQSDFNSKQEKINESIKKDISSAKENIDSKIKLFENNINTILLAINKNELRDSEIIGRYNSLQKELKDLTLNEISKIKILNEEQNASIKSVKELIKNNELNVDKNSQIIKRNSGSIYEFKSDLDIKSNLIKQLEKKLSNLTKYASDINSSNSLHGKQIQSLQNSMPGRIENAKETLRSYVDAEVKKLVTYLTDLQNNFNPQIRVLESRVSDLDKKLNQISNSINKVSLNERLLKDVEQKLKSGLEKIDNFERTMDDLINFKSATIPMLAQLLYEEHREKIKADLTDDPNYPKYKLYQFLESENTYKFIVARHEVSSPDTG</sequence>
<dbReference type="AlphaFoldDB" id="A0A2W7GIE8"/>